<comment type="similarity">
    <text evidence="2">Belongs to the AB hydrolase superfamily. Epoxide hydrolase family.</text>
</comment>
<keyword evidence="5" id="KW-1185">Reference proteome</keyword>
<comment type="caution">
    <text evidence="4">The sequence shown here is derived from an EMBL/GenBank/DDBJ whole genome shotgun (WGS) entry which is preliminary data.</text>
</comment>
<dbReference type="InterPro" id="IPR000639">
    <property type="entry name" value="Epox_hydrolase-like"/>
</dbReference>
<dbReference type="InterPro" id="IPR000073">
    <property type="entry name" value="AB_hydrolase_1"/>
</dbReference>
<evidence type="ECO:0000313" key="4">
    <source>
        <dbReference type="EMBL" id="CAB3994877.1"/>
    </source>
</evidence>
<dbReference type="NCBIfam" id="NF002938">
    <property type="entry name" value="PRK03592.1"/>
    <property type="match status" value="1"/>
</dbReference>
<sequence>MASTRLVTIARHLKPNGRHQLARRSLITGPQWFEQCKKINVLDSYMSYYDSENHPDNAIVFLHGNPTSSYLWRNIIPHADGVARCLAPDLIGMGQSGKSGNGSYRFVDHYKYLSAWFELVNLPDKIIVVCHDWGSGLGFHWCHQNSNRVKGIVHMESIASVIKSWNAWPEIARDIFQAIRTEAGEEMILKKNLFVDLLLPNSIMRDLTKEEQDAYNMPYREEGESRRPTLTWPREIPVEGEGPEDVLKIVNEYGGFLSTSNIPKLFIEAEPGFFSKAIKKVALQWPNTTTVKVDGLHFLQEDSPDAIGIAIQSFVEKL</sequence>
<proteinExistence type="inferred from homology"/>
<dbReference type="OrthoDB" id="408373at2759"/>
<keyword evidence="1" id="KW-0378">Hydrolase</keyword>
<gene>
    <name evidence="4" type="ORF">PACLA_8A041367</name>
</gene>
<dbReference type="PRINTS" id="PR00412">
    <property type="entry name" value="EPOXHYDRLASE"/>
</dbReference>
<evidence type="ECO:0000256" key="2">
    <source>
        <dbReference type="ARBA" id="ARBA00038334"/>
    </source>
</evidence>
<dbReference type="InterPro" id="IPR029058">
    <property type="entry name" value="AB_hydrolase_fold"/>
</dbReference>
<feature type="domain" description="AB hydrolase-1" evidence="3">
    <location>
        <begin position="57"/>
        <end position="304"/>
    </location>
</feature>
<evidence type="ECO:0000313" key="5">
    <source>
        <dbReference type="Proteomes" id="UP001152795"/>
    </source>
</evidence>
<dbReference type="Proteomes" id="UP001152795">
    <property type="component" value="Unassembled WGS sequence"/>
</dbReference>
<dbReference type="SUPFAM" id="SSF53474">
    <property type="entry name" value="alpha/beta-Hydrolases"/>
    <property type="match status" value="1"/>
</dbReference>
<organism evidence="4 5">
    <name type="scientific">Paramuricea clavata</name>
    <name type="common">Red gorgonian</name>
    <name type="synonym">Violescent sea-whip</name>
    <dbReference type="NCBI Taxonomy" id="317549"/>
    <lineage>
        <taxon>Eukaryota</taxon>
        <taxon>Metazoa</taxon>
        <taxon>Cnidaria</taxon>
        <taxon>Anthozoa</taxon>
        <taxon>Octocorallia</taxon>
        <taxon>Malacalcyonacea</taxon>
        <taxon>Plexauridae</taxon>
        <taxon>Paramuricea</taxon>
    </lineage>
</organism>
<dbReference type="EMBL" id="CACRXK020002557">
    <property type="protein sequence ID" value="CAB3994877.1"/>
    <property type="molecule type" value="Genomic_DNA"/>
</dbReference>
<dbReference type="PANTHER" id="PTHR43329">
    <property type="entry name" value="EPOXIDE HYDROLASE"/>
    <property type="match status" value="1"/>
</dbReference>
<dbReference type="GO" id="GO:0004301">
    <property type="term" value="F:epoxide hydrolase activity"/>
    <property type="evidence" value="ECO:0007669"/>
    <property type="project" value="UniProtKB-ARBA"/>
</dbReference>
<dbReference type="Gene3D" id="3.40.50.1820">
    <property type="entry name" value="alpha/beta hydrolase"/>
    <property type="match status" value="1"/>
</dbReference>
<accession>A0A6S7HIJ2</accession>
<protein>
    <submittedName>
        <fullName evidence="4">AChain A, Crystal Structures Of The Luciferase And Green Fluorescent From Renilla Reniformis</fullName>
    </submittedName>
</protein>
<reference evidence="4" key="1">
    <citation type="submission" date="2020-04" db="EMBL/GenBank/DDBJ databases">
        <authorList>
            <person name="Alioto T."/>
            <person name="Alioto T."/>
            <person name="Gomez Garrido J."/>
        </authorList>
    </citation>
    <scope>NUCLEOTIDE SEQUENCE</scope>
    <source>
        <strain evidence="4">A484AB</strain>
    </source>
</reference>
<dbReference type="Pfam" id="PF00561">
    <property type="entry name" value="Abhydrolase_1"/>
    <property type="match status" value="1"/>
</dbReference>
<dbReference type="AlphaFoldDB" id="A0A6S7HIJ2"/>
<name>A0A6S7HIJ2_PARCT</name>
<evidence type="ECO:0000259" key="3">
    <source>
        <dbReference type="Pfam" id="PF00561"/>
    </source>
</evidence>
<evidence type="ECO:0000256" key="1">
    <source>
        <dbReference type="ARBA" id="ARBA00022801"/>
    </source>
</evidence>